<proteinExistence type="predicted"/>
<dbReference type="RefSeq" id="WP_198000174.1">
    <property type="nucleotide sequence ID" value="NZ_CP036269.1"/>
</dbReference>
<protein>
    <submittedName>
        <fullName evidence="1">Uncharacterized protein</fullName>
    </submittedName>
</protein>
<evidence type="ECO:0000313" key="2">
    <source>
        <dbReference type="Proteomes" id="UP000317171"/>
    </source>
</evidence>
<accession>A0A517RNH1</accession>
<dbReference type="KEGG" id="gaz:Pan241w_55390"/>
<keyword evidence="2" id="KW-1185">Reference proteome</keyword>
<gene>
    <name evidence="1" type="ORF">Pan241w_55390</name>
</gene>
<name>A0A517RNH1_9PLAN</name>
<sequence>MPAQSEMMPGSVDLLVLSVILMIVTFPRSALTAANAVQLIRFLVISQPE</sequence>
<dbReference type="EMBL" id="CP036269">
    <property type="protein sequence ID" value="QDT45419.1"/>
    <property type="molecule type" value="Genomic_DNA"/>
</dbReference>
<evidence type="ECO:0000313" key="1">
    <source>
        <dbReference type="EMBL" id="QDT45419.1"/>
    </source>
</evidence>
<organism evidence="1 2">
    <name type="scientific">Gimesia alba</name>
    <dbReference type="NCBI Taxonomy" id="2527973"/>
    <lineage>
        <taxon>Bacteria</taxon>
        <taxon>Pseudomonadati</taxon>
        <taxon>Planctomycetota</taxon>
        <taxon>Planctomycetia</taxon>
        <taxon>Planctomycetales</taxon>
        <taxon>Planctomycetaceae</taxon>
        <taxon>Gimesia</taxon>
    </lineage>
</organism>
<reference evidence="1 2" key="1">
    <citation type="submission" date="2019-02" db="EMBL/GenBank/DDBJ databases">
        <title>Deep-cultivation of Planctomycetes and their phenomic and genomic characterization uncovers novel biology.</title>
        <authorList>
            <person name="Wiegand S."/>
            <person name="Jogler M."/>
            <person name="Boedeker C."/>
            <person name="Pinto D."/>
            <person name="Vollmers J."/>
            <person name="Rivas-Marin E."/>
            <person name="Kohn T."/>
            <person name="Peeters S.H."/>
            <person name="Heuer A."/>
            <person name="Rast P."/>
            <person name="Oberbeckmann S."/>
            <person name="Bunk B."/>
            <person name="Jeske O."/>
            <person name="Meyerdierks A."/>
            <person name="Storesund J.E."/>
            <person name="Kallscheuer N."/>
            <person name="Luecker S."/>
            <person name="Lage O.M."/>
            <person name="Pohl T."/>
            <person name="Merkel B.J."/>
            <person name="Hornburger P."/>
            <person name="Mueller R.-W."/>
            <person name="Bruemmer F."/>
            <person name="Labrenz M."/>
            <person name="Spormann A.M."/>
            <person name="Op den Camp H."/>
            <person name="Overmann J."/>
            <person name="Amann R."/>
            <person name="Jetten M.S.M."/>
            <person name="Mascher T."/>
            <person name="Medema M.H."/>
            <person name="Devos D.P."/>
            <person name="Kaster A.-K."/>
            <person name="Ovreas L."/>
            <person name="Rohde M."/>
            <person name="Galperin M.Y."/>
            <person name="Jogler C."/>
        </authorList>
    </citation>
    <scope>NUCLEOTIDE SEQUENCE [LARGE SCALE GENOMIC DNA]</scope>
    <source>
        <strain evidence="1 2">Pan241w</strain>
    </source>
</reference>
<dbReference type="Proteomes" id="UP000317171">
    <property type="component" value="Chromosome"/>
</dbReference>
<dbReference type="AlphaFoldDB" id="A0A517RNH1"/>